<keyword evidence="5" id="KW-0611">Plant defense</keyword>
<dbReference type="InterPro" id="IPR044974">
    <property type="entry name" value="Disease_R_plants"/>
</dbReference>
<dbReference type="Pfam" id="PF18052">
    <property type="entry name" value="Rx_N"/>
    <property type="match status" value="1"/>
</dbReference>
<keyword evidence="2" id="KW-0433">Leucine-rich repeat</keyword>
<dbReference type="Pfam" id="PF23598">
    <property type="entry name" value="LRR_14"/>
    <property type="match status" value="1"/>
</dbReference>
<dbReference type="GO" id="GO:0042742">
    <property type="term" value="P:defense response to bacterium"/>
    <property type="evidence" value="ECO:0007669"/>
    <property type="project" value="UniProtKB-ARBA"/>
</dbReference>
<dbReference type="InterPro" id="IPR002182">
    <property type="entry name" value="NB-ARC"/>
</dbReference>
<dbReference type="Pfam" id="PF23559">
    <property type="entry name" value="WHD_DRP"/>
    <property type="match status" value="1"/>
</dbReference>
<keyword evidence="4" id="KW-0547">Nucleotide-binding</keyword>
<evidence type="ECO:0000256" key="1">
    <source>
        <dbReference type="ARBA" id="ARBA00008894"/>
    </source>
</evidence>
<sequence length="945" mass="106387">MKDWMKQIRDVTCDIEDCIDDFAHRLSSDPGGDVYCAFFITRIYEVWTWQPRRDIASSITELKVRAQRIGERRMRYGIRNPKQVGNESGDRATGFDTAENQHTTLELIGTKKPVGVDKDMEELGKWIRVIAEEIKAPTETEIKGSTESAQKSSRDQRSQTQPKMQAPGVLSIVGFGGVGKTTIATSLFRKFGDQLDRRAIVTVSQSSDIEAILRSILIQVMPQSEDGLDHQGSSGGAQEKKWLKTAIGSICCTVVPKGQQDGSTSKKAQGNIQIMKLEQLKEELKKHLNNCSYLLLIDDVWSATTWDQIKKALPASNKSSRVMVTTRFQAVASTCKRDKGDYFHKVYELDEAEAKKLLMEAVPQENQKKIPSRLWQMCEGLPLLIVTMSGLVVCNTEKSMADWEQVCRTIVPDSVKILAQDRVTRILNHCYNDINAEINTCSLYLSIFPKGCKISRKRLTKRWIAEGFVSEKQGLSVEDVAEAYFNHLRMRKIIRAVEHSSNGKVKSYQVHDMILEYIVSKASEENFITVVGGHWLMAPPSSKVRRLSLQGSDSKHGSATESMNLSHVRSLTMFGSLTQLPSKSFKFAIVQVLDLEGCKDFKPHHTKDICKMLLLKYLSLRKTDIKRLPKKIGKLKYLETLDIRETNVTELPKTICQLERIVSILGGNKRTRKPLKLPEDMKKKTMKALRILSGIDIVEGPTTVADLHHLTDLRKLTIFKLNIRMGGKLFEELRSSIEYLGGYSLHTLVIDDESADFVKSLSALSSPPKFLNALELSGKLVELPKWITELEALTKLTLSVTVLKENALENLKQLKNLFSLTFSLTAAKLDPETAAIIEENKVQSDGEIIVPAGGFDNLKLLRFSAPFVPLLSFPDKAMPKLERIELRFSILEGVHGIENLKNLREVHLRIHDKAGENTKMIVEDVATAAREDENGLRVIVDHYHD</sequence>
<accession>A0A8T0PS64</accession>
<dbReference type="InterPro" id="IPR027417">
    <property type="entry name" value="P-loop_NTPase"/>
</dbReference>
<feature type="domain" description="NB-ARC" evidence="8">
    <location>
        <begin position="163"/>
        <end position="227"/>
    </location>
</feature>
<evidence type="ECO:0000259" key="9">
    <source>
        <dbReference type="Pfam" id="PF18052"/>
    </source>
</evidence>
<dbReference type="FunFam" id="1.10.10.10:FF:000322">
    <property type="entry name" value="Probable disease resistance protein At1g63360"/>
    <property type="match status" value="1"/>
</dbReference>
<evidence type="ECO:0000256" key="7">
    <source>
        <dbReference type="SAM" id="MobiDB-lite"/>
    </source>
</evidence>
<feature type="domain" description="Disease resistance N-terminal" evidence="9">
    <location>
        <begin position="1"/>
        <end position="28"/>
    </location>
</feature>
<evidence type="ECO:0000256" key="6">
    <source>
        <dbReference type="ARBA" id="ARBA00023054"/>
    </source>
</evidence>
<evidence type="ECO:0000256" key="4">
    <source>
        <dbReference type="ARBA" id="ARBA00022741"/>
    </source>
</evidence>
<dbReference type="Gene3D" id="1.20.5.4130">
    <property type="match status" value="1"/>
</dbReference>
<keyword evidence="13" id="KW-1185">Reference proteome</keyword>
<dbReference type="EMBL" id="CM029051">
    <property type="protein sequence ID" value="KAG2563152.1"/>
    <property type="molecule type" value="Genomic_DNA"/>
</dbReference>
<name>A0A8T0PS64_PANVG</name>
<protein>
    <submittedName>
        <fullName evidence="12">Uncharacterized protein</fullName>
    </submittedName>
</protein>
<dbReference type="SUPFAM" id="SSF52058">
    <property type="entry name" value="L domain-like"/>
    <property type="match status" value="1"/>
</dbReference>
<dbReference type="Pfam" id="PF00931">
    <property type="entry name" value="NB-ARC"/>
    <property type="match status" value="2"/>
</dbReference>
<dbReference type="PRINTS" id="PR00364">
    <property type="entry name" value="DISEASERSIST"/>
</dbReference>
<proteinExistence type="inferred from homology"/>
<dbReference type="Proteomes" id="UP000823388">
    <property type="component" value="Chromosome 8K"/>
</dbReference>
<dbReference type="InterPro" id="IPR058922">
    <property type="entry name" value="WHD_DRP"/>
</dbReference>
<dbReference type="InterPro" id="IPR036388">
    <property type="entry name" value="WH-like_DNA-bd_sf"/>
</dbReference>
<organism evidence="12 13">
    <name type="scientific">Panicum virgatum</name>
    <name type="common">Blackwell switchgrass</name>
    <dbReference type="NCBI Taxonomy" id="38727"/>
    <lineage>
        <taxon>Eukaryota</taxon>
        <taxon>Viridiplantae</taxon>
        <taxon>Streptophyta</taxon>
        <taxon>Embryophyta</taxon>
        <taxon>Tracheophyta</taxon>
        <taxon>Spermatophyta</taxon>
        <taxon>Magnoliopsida</taxon>
        <taxon>Liliopsida</taxon>
        <taxon>Poales</taxon>
        <taxon>Poaceae</taxon>
        <taxon>PACMAD clade</taxon>
        <taxon>Panicoideae</taxon>
        <taxon>Panicodae</taxon>
        <taxon>Paniceae</taxon>
        <taxon>Panicinae</taxon>
        <taxon>Panicum</taxon>
        <taxon>Panicum sect. Hiantes</taxon>
    </lineage>
</organism>
<dbReference type="SUPFAM" id="SSF52540">
    <property type="entry name" value="P-loop containing nucleoside triphosphate hydrolases"/>
    <property type="match status" value="1"/>
</dbReference>
<reference evidence="12" key="1">
    <citation type="submission" date="2020-05" db="EMBL/GenBank/DDBJ databases">
        <title>WGS assembly of Panicum virgatum.</title>
        <authorList>
            <person name="Lovell J.T."/>
            <person name="Jenkins J."/>
            <person name="Shu S."/>
            <person name="Juenger T.E."/>
            <person name="Schmutz J."/>
        </authorList>
    </citation>
    <scope>NUCLEOTIDE SEQUENCE</scope>
    <source>
        <strain evidence="12">AP13</strain>
    </source>
</reference>
<dbReference type="AlphaFoldDB" id="A0A8T0PS64"/>
<evidence type="ECO:0000313" key="12">
    <source>
        <dbReference type="EMBL" id="KAG2563152.1"/>
    </source>
</evidence>
<evidence type="ECO:0000313" key="13">
    <source>
        <dbReference type="Proteomes" id="UP000823388"/>
    </source>
</evidence>
<evidence type="ECO:0000256" key="2">
    <source>
        <dbReference type="ARBA" id="ARBA00022614"/>
    </source>
</evidence>
<dbReference type="InterPro" id="IPR055414">
    <property type="entry name" value="LRR_R13L4/SHOC2-like"/>
</dbReference>
<keyword evidence="3" id="KW-0677">Repeat</keyword>
<feature type="region of interest" description="Disordered" evidence="7">
    <location>
        <begin position="138"/>
        <end position="165"/>
    </location>
</feature>
<dbReference type="Gene3D" id="3.40.50.300">
    <property type="entry name" value="P-loop containing nucleotide triphosphate hydrolases"/>
    <property type="match status" value="1"/>
</dbReference>
<evidence type="ECO:0000256" key="5">
    <source>
        <dbReference type="ARBA" id="ARBA00022821"/>
    </source>
</evidence>
<feature type="domain" description="NB-ARC" evidence="8">
    <location>
        <begin position="268"/>
        <end position="366"/>
    </location>
</feature>
<dbReference type="PANTHER" id="PTHR23155">
    <property type="entry name" value="DISEASE RESISTANCE PROTEIN RP"/>
    <property type="match status" value="1"/>
</dbReference>
<keyword evidence="6" id="KW-0175">Coiled coil</keyword>
<evidence type="ECO:0000259" key="8">
    <source>
        <dbReference type="Pfam" id="PF00931"/>
    </source>
</evidence>
<gene>
    <name evidence="12" type="ORF">PVAP13_8KG321104</name>
</gene>
<feature type="domain" description="Disease resistance protein winged helix" evidence="10">
    <location>
        <begin position="447"/>
        <end position="516"/>
    </location>
</feature>
<dbReference type="PANTHER" id="PTHR23155:SF1013">
    <property type="entry name" value="DISEASE RESISTANCE PROTEIN PIK6-NP"/>
    <property type="match status" value="1"/>
</dbReference>
<dbReference type="GO" id="GO:0002758">
    <property type="term" value="P:innate immune response-activating signaling pathway"/>
    <property type="evidence" value="ECO:0007669"/>
    <property type="project" value="UniProtKB-ARBA"/>
</dbReference>
<dbReference type="GO" id="GO:0009626">
    <property type="term" value="P:plant-type hypersensitive response"/>
    <property type="evidence" value="ECO:0007669"/>
    <property type="project" value="UniProtKB-ARBA"/>
</dbReference>
<dbReference type="InterPro" id="IPR032675">
    <property type="entry name" value="LRR_dom_sf"/>
</dbReference>
<dbReference type="GO" id="GO:0043531">
    <property type="term" value="F:ADP binding"/>
    <property type="evidence" value="ECO:0007669"/>
    <property type="project" value="InterPro"/>
</dbReference>
<evidence type="ECO:0000256" key="3">
    <source>
        <dbReference type="ARBA" id="ARBA00022737"/>
    </source>
</evidence>
<dbReference type="Gene3D" id="1.10.10.10">
    <property type="entry name" value="Winged helix-like DNA-binding domain superfamily/Winged helix DNA-binding domain"/>
    <property type="match status" value="1"/>
</dbReference>
<dbReference type="InterPro" id="IPR041118">
    <property type="entry name" value="Rx_N"/>
</dbReference>
<comment type="similarity">
    <text evidence="1">Belongs to the disease resistance NB-LRR family.</text>
</comment>
<comment type="caution">
    <text evidence="12">The sequence shown here is derived from an EMBL/GenBank/DDBJ whole genome shotgun (WGS) entry which is preliminary data.</text>
</comment>
<evidence type="ECO:0000259" key="10">
    <source>
        <dbReference type="Pfam" id="PF23559"/>
    </source>
</evidence>
<dbReference type="Gene3D" id="3.80.10.10">
    <property type="entry name" value="Ribonuclease Inhibitor"/>
    <property type="match status" value="1"/>
</dbReference>
<dbReference type="OrthoDB" id="667746at2759"/>
<evidence type="ECO:0000259" key="11">
    <source>
        <dbReference type="Pfam" id="PF23598"/>
    </source>
</evidence>
<feature type="domain" description="Disease resistance R13L4/SHOC-2-like LRR" evidence="11">
    <location>
        <begin position="567"/>
        <end position="930"/>
    </location>
</feature>